<dbReference type="InterPro" id="IPR000651">
    <property type="entry name" value="Ras-like_Gua-exchang_fac_N"/>
</dbReference>
<dbReference type="Proteomes" id="UP001150062">
    <property type="component" value="Unassembled WGS sequence"/>
</dbReference>
<dbReference type="InterPro" id="IPR023578">
    <property type="entry name" value="Ras_GEF_dom_sf"/>
</dbReference>
<dbReference type="PANTHER" id="PTHR23113:SF370">
    <property type="entry name" value="RAS GUANINE NUCLEOTIDE EXCHANGE FACTOR P"/>
    <property type="match status" value="1"/>
</dbReference>
<feature type="domain" description="N-terminal Ras-GEF" evidence="5">
    <location>
        <begin position="608"/>
        <end position="741"/>
    </location>
</feature>
<feature type="domain" description="N-terminal Ras-GEF" evidence="5">
    <location>
        <begin position="45"/>
        <end position="174"/>
    </location>
</feature>
<evidence type="ECO:0000256" key="3">
    <source>
        <dbReference type="SAM" id="MobiDB-lite"/>
    </source>
</evidence>
<gene>
    <name evidence="6" type="ORF">M0813_20429</name>
</gene>
<protein>
    <submittedName>
        <fullName evidence="6">Guanine nucleotide exchange factor</fullName>
    </submittedName>
</protein>
<dbReference type="CDD" id="cd00155">
    <property type="entry name" value="RasGEF"/>
    <property type="match status" value="2"/>
</dbReference>
<dbReference type="Pfam" id="PF00618">
    <property type="entry name" value="RasGEF_N"/>
    <property type="match status" value="2"/>
</dbReference>
<feature type="compositionally biased region" description="Basic and acidic residues" evidence="3">
    <location>
        <begin position="809"/>
        <end position="819"/>
    </location>
</feature>
<feature type="region of interest" description="Disordered" evidence="3">
    <location>
        <begin position="747"/>
        <end position="830"/>
    </location>
</feature>
<evidence type="ECO:0000313" key="7">
    <source>
        <dbReference type="Proteomes" id="UP001150062"/>
    </source>
</evidence>
<feature type="compositionally biased region" description="Gly residues" evidence="3">
    <location>
        <begin position="783"/>
        <end position="797"/>
    </location>
</feature>
<comment type="caution">
    <text evidence="6">The sequence shown here is derived from an EMBL/GenBank/DDBJ whole genome shotgun (WGS) entry which is preliminary data.</text>
</comment>
<evidence type="ECO:0000259" key="4">
    <source>
        <dbReference type="PROSITE" id="PS50009"/>
    </source>
</evidence>
<dbReference type="InterPro" id="IPR036964">
    <property type="entry name" value="RASGEF_cat_dom_sf"/>
</dbReference>
<evidence type="ECO:0000259" key="5">
    <source>
        <dbReference type="PROSITE" id="PS50212"/>
    </source>
</evidence>
<proteinExistence type="predicted"/>
<feature type="compositionally biased region" description="Low complexity" evidence="3">
    <location>
        <begin position="500"/>
        <end position="545"/>
    </location>
</feature>
<reference evidence="6" key="1">
    <citation type="submission" date="2022-08" db="EMBL/GenBank/DDBJ databases">
        <title>Novel sulfate-reducing endosymbionts in the free-living metamonad Anaeramoeba.</title>
        <authorList>
            <person name="Jerlstrom-Hultqvist J."/>
            <person name="Cepicka I."/>
            <person name="Gallot-Lavallee L."/>
            <person name="Salas-Leiva D."/>
            <person name="Curtis B.A."/>
            <person name="Zahonova K."/>
            <person name="Pipaliya S."/>
            <person name="Dacks J."/>
            <person name="Roger A.J."/>
        </authorList>
    </citation>
    <scope>NUCLEOTIDE SEQUENCE</scope>
    <source>
        <strain evidence="6">Schooner1</strain>
    </source>
</reference>
<evidence type="ECO:0000313" key="6">
    <source>
        <dbReference type="EMBL" id="KAJ6245475.1"/>
    </source>
</evidence>
<feature type="domain" description="Ras-GEF" evidence="4">
    <location>
        <begin position="864"/>
        <end position="1102"/>
    </location>
</feature>
<evidence type="ECO:0000256" key="1">
    <source>
        <dbReference type="ARBA" id="ARBA00022658"/>
    </source>
</evidence>
<feature type="compositionally biased region" description="Basic and acidic residues" evidence="3">
    <location>
        <begin position="766"/>
        <end position="776"/>
    </location>
</feature>
<dbReference type="CDD" id="cd06224">
    <property type="entry name" value="REM"/>
    <property type="match status" value="2"/>
</dbReference>
<feature type="region of interest" description="Disordered" evidence="3">
    <location>
        <begin position="500"/>
        <end position="552"/>
    </location>
</feature>
<accession>A0ABQ8YLM8</accession>
<organism evidence="6 7">
    <name type="scientific">Anaeramoeba flamelloides</name>
    <dbReference type="NCBI Taxonomy" id="1746091"/>
    <lineage>
        <taxon>Eukaryota</taxon>
        <taxon>Metamonada</taxon>
        <taxon>Anaeramoebidae</taxon>
        <taxon>Anaeramoeba</taxon>
    </lineage>
</organism>
<dbReference type="Pfam" id="PF00617">
    <property type="entry name" value="RasGEF"/>
    <property type="match status" value="2"/>
</dbReference>
<name>A0ABQ8YLM8_9EUKA</name>
<dbReference type="SUPFAM" id="SSF48366">
    <property type="entry name" value="Ras GEF"/>
    <property type="match status" value="2"/>
</dbReference>
<dbReference type="EMBL" id="JAOAOG010000145">
    <property type="protein sequence ID" value="KAJ6245475.1"/>
    <property type="molecule type" value="Genomic_DNA"/>
</dbReference>
<keyword evidence="1 2" id="KW-0344">Guanine-nucleotide releasing factor</keyword>
<feature type="domain" description="Ras-GEF" evidence="4">
    <location>
        <begin position="222"/>
        <end position="472"/>
    </location>
</feature>
<dbReference type="SMART" id="SM00229">
    <property type="entry name" value="RasGEFN"/>
    <property type="match status" value="2"/>
</dbReference>
<dbReference type="Gene3D" id="1.10.840.10">
    <property type="entry name" value="Ras guanine-nucleotide exchange factors catalytic domain"/>
    <property type="match status" value="2"/>
</dbReference>
<dbReference type="PANTHER" id="PTHR23113">
    <property type="entry name" value="GUANINE NUCLEOTIDE EXCHANGE FACTOR"/>
    <property type="match status" value="1"/>
</dbReference>
<dbReference type="SMART" id="SM00147">
    <property type="entry name" value="RasGEF"/>
    <property type="match status" value="2"/>
</dbReference>
<evidence type="ECO:0000256" key="2">
    <source>
        <dbReference type="PROSITE-ProRule" id="PRU00168"/>
    </source>
</evidence>
<keyword evidence="7" id="KW-1185">Reference proteome</keyword>
<dbReference type="PROSITE" id="PS50009">
    <property type="entry name" value="RASGEF_CAT"/>
    <property type="match status" value="2"/>
</dbReference>
<feature type="compositionally biased region" description="Low complexity" evidence="3">
    <location>
        <begin position="747"/>
        <end position="765"/>
    </location>
</feature>
<dbReference type="Gene3D" id="1.20.870.10">
    <property type="entry name" value="Son of sevenless (SoS) protein Chain: S domain 1"/>
    <property type="match status" value="2"/>
</dbReference>
<dbReference type="InterPro" id="IPR001895">
    <property type="entry name" value="RASGEF_cat_dom"/>
</dbReference>
<dbReference type="PROSITE" id="PS50212">
    <property type="entry name" value="RASGEF_NTER"/>
    <property type="match status" value="2"/>
</dbReference>
<sequence length="1106" mass="130016">MTNKQKQINTLEQILGSPLENNISEEIVVTRKEKQMVSKYELNFEGTTILEGTIEKIVIYLTDPKYSNYKTIKQFLLIYRNFLDPVDLMKKLSERFETCSPNFQVESEFTKLKLIQIHSNVINFLNIWINEQIQDFVLNEVLVDATKHFLEKQLSQVNKYDSIRLLTTLNIQMGNLPQRIYIKGSHSSRNNKNEQSNIIFVNNYPESIKPSNLKKLKFEDLSPIEVARQLTLIDEEIFHKISSFEFVNLLWTKEPLESETFQKQSPNLNRFLFRFNSLRLFVISTILIKKKSVINRANIIGMWVEIANQLLILNNYNSVYSIISALQSHAVMRLDLTWREVKSGSKRLIDQILTNISPENNYRKYRNLLKNTNLPVIPFLDLYLYDISRIDHLYPNYITNGNENNINDQKNNNRIINYKKFILISEILNQIDIFQKGKYLLNVIPEMKDFLMNDNNDNESHLVEAELLIESKTMVETNSNYNSFNLLFGYISENKLSLNGNNNNNYNDNDNDNNNDNNNNNNNNNNQNNNQNGNENENMNKNTTENENDQKYNQDWSCWSPKLRKSLKTSNLVLTDEIEEQEKFIKEFQKLKFDDCLLEEDDDFENNSKTIIIAATVEWLVDYLCSELESDSEYIQIFLLTYRSFTTATELFNLLKKKYLEKPPNSLTGNRLEFYKQKITKQIKFRIFNILNQWIRFHFYDFESDPSMIELIENFITDVLLPDKIMTKPAEMLKKILMKKLANQQNNNQDENQNHNNNNNQTQKQNNKEIEKDHQNQENGTGTETGTGAVKGTGTGNEKGKGNINENENQNKNEKEKDQTQSVNNSNVDKENNDLIANELNQLEHIPKPLLSQNLIDISFNKIDLYDFTYQITLVEFDLYRKIQPKECLKQGWTKKDKLIRAQNIVNLTNYFNNISNWIATEIISHYKLKKRIKILTKFIKILIEAKKIGNYNVIQEIIAGLNNAAVYRLKKTWSGISTTLKSKFDDFVKLMDRNNNYGLIRKELSTRDPPVLPYVGMYLTDLVFVDEGNSDFLTSLDGRKKLINFDKRRRTSFVIREIQLYQQAPFIFQRIKPIQDFILKFSKISYNDEEMYKRSLEVEPRDKKN</sequence>
<dbReference type="InterPro" id="IPR008937">
    <property type="entry name" value="Ras-like_GEF"/>
</dbReference>